<sequence>PDPLGKARSEKQKPKAWCSAVFHRRPRGPGEREAGPRRAAHACCALTGSEDPDDAPPAHEPRLRLILAGKTGAGKSATGNSILGHGRFPSRLASTPVTRTCALGSRRWARWRVEVTDTPDLFSADGRRADPDCAERGRCYLLSAPGPHALLLVTQLGRFTAQDEQAVRGVRELFGAGVLARAVLVFTRREDLEGASLHDYVRDTDNRALRALVAECGGRVCALSNRAAGAAREAQVEELLALVERLAREHAGAPFTNAVYGLAEALRHAPPDLRLRRVAQLLAAGGSARGRGRGRRWLEVAPRGWRRALVLLGGALLLGLLLWRLRPKALQEVSPD</sequence>
<dbReference type="CDD" id="cd01852">
    <property type="entry name" value="AIG1"/>
    <property type="match status" value="1"/>
</dbReference>
<feature type="non-terminal residue" evidence="7">
    <location>
        <position position="1"/>
    </location>
</feature>
<keyword evidence="6" id="KW-1185">Reference proteome</keyword>
<gene>
    <name evidence="7" type="primary">GIMAP1</name>
</gene>
<reference evidence="7" key="2">
    <citation type="submission" date="2025-08" db="UniProtKB">
        <authorList>
            <consortium name="RefSeq"/>
        </authorList>
    </citation>
    <scope>IDENTIFICATION</scope>
    <source>
        <tissue evidence="7">Blood</tissue>
    </source>
</reference>
<dbReference type="Proteomes" id="UP000286641">
    <property type="component" value="Unplaced"/>
</dbReference>
<dbReference type="InParanoid" id="A0A3Q7NIQ8"/>
<reference key="1">
    <citation type="submission" date="2019-01" db="UniProtKB">
        <authorList>
            <consortium name="RefSeq"/>
        </authorList>
    </citation>
    <scope>IDENTIFICATION</scope>
</reference>
<dbReference type="SUPFAM" id="SSF52540">
    <property type="entry name" value="P-loop containing nucleoside triphosphate hydrolases"/>
    <property type="match status" value="1"/>
</dbReference>
<feature type="compositionally biased region" description="Basic and acidic residues" evidence="4">
    <location>
        <begin position="1"/>
        <end position="13"/>
    </location>
</feature>
<keyword evidence="3" id="KW-0342">GTP-binding</keyword>
<dbReference type="Gene3D" id="3.40.50.300">
    <property type="entry name" value="P-loop containing nucleotide triphosphate hydrolases"/>
    <property type="match status" value="1"/>
</dbReference>
<dbReference type="PANTHER" id="PTHR10903:SF74">
    <property type="entry name" value="GTPASE IMAP FAMILY MEMBER 1"/>
    <property type="match status" value="1"/>
</dbReference>
<dbReference type="GO" id="GO:0005525">
    <property type="term" value="F:GTP binding"/>
    <property type="evidence" value="ECO:0007669"/>
    <property type="project" value="UniProtKB-KW"/>
</dbReference>
<evidence type="ECO:0000256" key="1">
    <source>
        <dbReference type="ARBA" id="ARBA00008535"/>
    </source>
</evidence>
<keyword evidence="2" id="KW-0547">Nucleotide-binding</keyword>
<evidence type="ECO:0000313" key="6">
    <source>
        <dbReference type="Proteomes" id="UP000286641"/>
    </source>
</evidence>
<feature type="region of interest" description="Disordered" evidence="4">
    <location>
        <begin position="1"/>
        <end position="39"/>
    </location>
</feature>
<feature type="domain" description="AIG1-type G" evidence="5">
    <location>
        <begin position="60"/>
        <end position="264"/>
    </location>
</feature>
<dbReference type="GO" id="GO:0005783">
    <property type="term" value="C:endoplasmic reticulum"/>
    <property type="evidence" value="ECO:0007669"/>
    <property type="project" value="TreeGrafter"/>
</dbReference>
<evidence type="ECO:0000256" key="2">
    <source>
        <dbReference type="ARBA" id="ARBA00022741"/>
    </source>
</evidence>
<dbReference type="AlphaFoldDB" id="A0A3Q7NIQ8"/>
<evidence type="ECO:0000259" key="5">
    <source>
        <dbReference type="PROSITE" id="PS51720"/>
    </source>
</evidence>
<evidence type="ECO:0000256" key="4">
    <source>
        <dbReference type="SAM" id="MobiDB-lite"/>
    </source>
</evidence>
<name>A0A3Q7NIQ8_CALUR</name>
<dbReference type="InterPro" id="IPR027417">
    <property type="entry name" value="P-loop_NTPase"/>
</dbReference>
<dbReference type="PROSITE" id="PS51720">
    <property type="entry name" value="G_AIG1"/>
    <property type="match status" value="1"/>
</dbReference>
<dbReference type="PANTHER" id="PTHR10903">
    <property type="entry name" value="GTPASE, IMAP FAMILY MEMBER-RELATED"/>
    <property type="match status" value="1"/>
</dbReference>
<proteinExistence type="inferred from homology"/>
<evidence type="ECO:0000256" key="3">
    <source>
        <dbReference type="ARBA" id="ARBA00023134"/>
    </source>
</evidence>
<evidence type="ECO:0000313" key="7">
    <source>
        <dbReference type="RefSeq" id="XP_025721115.1"/>
    </source>
</evidence>
<dbReference type="InterPro" id="IPR045058">
    <property type="entry name" value="GIMA/IAN/Toc"/>
</dbReference>
<dbReference type="InterPro" id="IPR006703">
    <property type="entry name" value="G_AIG1"/>
</dbReference>
<accession>A0A3Q7NIQ8</accession>
<dbReference type="Pfam" id="PF04548">
    <property type="entry name" value="AIG1"/>
    <property type="match status" value="1"/>
</dbReference>
<organism evidence="6 7">
    <name type="scientific">Callorhinus ursinus</name>
    <name type="common">Northern fur seal</name>
    <dbReference type="NCBI Taxonomy" id="34884"/>
    <lineage>
        <taxon>Eukaryota</taxon>
        <taxon>Metazoa</taxon>
        <taxon>Chordata</taxon>
        <taxon>Craniata</taxon>
        <taxon>Vertebrata</taxon>
        <taxon>Euteleostomi</taxon>
        <taxon>Mammalia</taxon>
        <taxon>Eutheria</taxon>
        <taxon>Laurasiatheria</taxon>
        <taxon>Carnivora</taxon>
        <taxon>Caniformia</taxon>
        <taxon>Pinnipedia</taxon>
        <taxon>Otariidae</taxon>
        <taxon>Callorhinus</taxon>
    </lineage>
</organism>
<protein>
    <submittedName>
        <fullName evidence="7">GTPase IMAP family member 1</fullName>
    </submittedName>
</protein>
<dbReference type="RefSeq" id="XP_025721115.1">
    <property type="nucleotide sequence ID" value="XM_025865330.1"/>
</dbReference>
<comment type="similarity">
    <text evidence="1">Belongs to the TRAFAC class TrmE-Era-EngA-EngB-Septin-like GTPase superfamily. AIG1/Toc34/Toc159-like paraseptin GTPase family. IAN subfamily.</text>
</comment>
<dbReference type="CTD" id="170575"/>
<dbReference type="FunFam" id="3.40.50.300:FF:000366">
    <property type="entry name" value="GTPase, IMAP family member 2"/>
    <property type="match status" value="1"/>
</dbReference>